<dbReference type="InterPro" id="IPR036875">
    <property type="entry name" value="Znf_CCHC_sf"/>
</dbReference>
<dbReference type="Gene3D" id="4.10.60.10">
    <property type="entry name" value="Zinc finger, CCHC-type"/>
    <property type="match status" value="1"/>
</dbReference>
<dbReference type="AlphaFoldDB" id="A0A1R1YK44"/>
<name>A0A1R1YK44_9FUNG</name>
<dbReference type="SUPFAM" id="SSF50630">
    <property type="entry name" value="Acid proteases"/>
    <property type="match status" value="1"/>
</dbReference>
<dbReference type="Gene3D" id="2.40.70.10">
    <property type="entry name" value="Acid Proteases"/>
    <property type="match status" value="1"/>
</dbReference>
<dbReference type="SUPFAM" id="SSF57756">
    <property type="entry name" value="Retrovirus zinc finger-like domains"/>
    <property type="match status" value="1"/>
</dbReference>
<accession>A0A1R1YK44</accession>
<dbReference type="OrthoDB" id="3341596at2759"/>
<keyword evidence="4" id="KW-1185">Reference proteome</keyword>
<gene>
    <name evidence="3" type="ORF">AYI69_g3317</name>
</gene>
<dbReference type="Proteomes" id="UP000187429">
    <property type="component" value="Unassembled WGS sequence"/>
</dbReference>
<evidence type="ECO:0000313" key="4">
    <source>
        <dbReference type="Proteomes" id="UP000187429"/>
    </source>
</evidence>
<evidence type="ECO:0000313" key="3">
    <source>
        <dbReference type="EMBL" id="OMJ27254.1"/>
    </source>
</evidence>
<proteinExistence type="predicted"/>
<dbReference type="Pfam" id="PF13650">
    <property type="entry name" value="Asp_protease_2"/>
    <property type="match status" value="1"/>
</dbReference>
<organism evidence="3 4">
    <name type="scientific">Smittium culicis</name>
    <dbReference type="NCBI Taxonomy" id="133412"/>
    <lineage>
        <taxon>Eukaryota</taxon>
        <taxon>Fungi</taxon>
        <taxon>Fungi incertae sedis</taxon>
        <taxon>Zoopagomycota</taxon>
        <taxon>Kickxellomycotina</taxon>
        <taxon>Harpellomycetes</taxon>
        <taxon>Harpellales</taxon>
        <taxon>Legeriomycetaceae</taxon>
        <taxon>Smittium</taxon>
    </lineage>
</organism>
<dbReference type="SMART" id="SM00343">
    <property type="entry name" value="ZnF_C2HC"/>
    <property type="match status" value="1"/>
</dbReference>
<dbReference type="Pfam" id="PF00098">
    <property type="entry name" value="zf-CCHC"/>
    <property type="match status" value="1"/>
</dbReference>
<keyword evidence="1" id="KW-0863">Zinc-finger</keyword>
<dbReference type="EMBL" id="LSSM01001100">
    <property type="protein sequence ID" value="OMJ27254.1"/>
    <property type="molecule type" value="Genomic_DNA"/>
</dbReference>
<keyword evidence="1" id="KW-0479">Metal-binding</keyword>
<sequence length="265" mass="30093">MMELTSAVKETRSCYKCDQVGHLATDCQDRLESRKLEFNARRFPTGYKKWNDNAGGAAEFTPVRSRLEFGNKSKESRTRMIESRMKRYKDAEKNGEVNALQIGMNQKLQSCEYTGIGGLVKFISRNFTWQLDTGSGFNVISKQLAKELGFVGAEEDSAVLFSANGTKNASQSIKGVALEFSGLKVKKYFYTMATGRENLLLIGLQTLQGLEVTVDLQQKMIKMRREGKTYDTRLSYNHKGDIPTLEVQYIPWRKTGLKVNLFQKF</sequence>
<comment type="caution">
    <text evidence="3">The sequence shown here is derived from an EMBL/GenBank/DDBJ whole genome shotgun (WGS) entry which is preliminary data.</text>
</comment>
<feature type="domain" description="CCHC-type" evidence="2">
    <location>
        <begin position="14"/>
        <end position="29"/>
    </location>
</feature>
<keyword evidence="1" id="KW-0862">Zinc</keyword>
<reference evidence="4" key="1">
    <citation type="submission" date="2017-01" db="EMBL/GenBank/DDBJ databases">
        <authorList>
            <person name="Wang Y."/>
            <person name="White M."/>
            <person name="Kvist S."/>
            <person name="Moncalvo J.-M."/>
        </authorList>
    </citation>
    <scope>NUCLEOTIDE SEQUENCE [LARGE SCALE GENOMIC DNA]</scope>
    <source>
        <strain evidence="4">ID-206-W2</strain>
    </source>
</reference>
<dbReference type="GO" id="GO:0003676">
    <property type="term" value="F:nucleic acid binding"/>
    <property type="evidence" value="ECO:0007669"/>
    <property type="project" value="InterPro"/>
</dbReference>
<dbReference type="GO" id="GO:0008270">
    <property type="term" value="F:zinc ion binding"/>
    <property type="evidence" value="ECO:0007669"/>
    <property type="project" value="UniProtKB-KW"/>
</dbReference>
<dbReference type="PROSITE" id="PS50158">
    <property type="entry name" value="ZF_CCHC"/>
    <property type="match status" value="1"/>
</dbReference>
<protein>
    <recommendedName>
        <fullName evidence="2">CCHC-type domain-containing protein</fullName>
    </recommendedName>
</protein>
<dbReference type="InterPro" id="IPR001878">
    <property type="entry name" value="Znf_CCHC"/>
</dbReference>
<evidence type="ECO:0000256" key="1">
    <source>
        <dbReference type="PROSITE-ProRule" id="PRU00047"/>
    </source>
</evidence>
<dbReference type="InterPro" id="IPR021109">
    <property type="entry name" value="Peptidase_aspartic_dom_sf"/>
</dbReference>
<evidence type="ECO:0000259" key="2">
    <source>
        <dbReference type="PROSITE" id="PS50158"/>
    </source>
</evidence>